<dbReference type="RefSeq" id="WP_037976321.1">
    <property type="nucleotide sequence ID" value="NZ_JMKI01000034.1"/>
</dbReference>
<dbReference type="PANTHER" id="PTHR11102">
    <property type="entry name" value="SEL-1-LIKE PROTEIN"/>
    <property type="match status" value="1"/>
</dbReference>
<dbReference type="Proteomes" id="UP000027665">
    <property type="component" value="Unassembled WGS sequence"/>
</dbReference>
<dbReference type="SMART" id="SM00671">
    <property type="entry name" value="SEL1"/>
    <property type="match status" value="4"/>
</dbReference>
<dbReference type="OrthoDB" id="1523128at2"/>
<dbReference type="Pfam" id="PF08238">
    <property type="entry name" value="Sel1"/>
    <property type="match status" value="3"/>
</dbReference>
<dbReference type="SUPFAM" id="SSF81901">
    <property type="entry name" value="HCP-like"/>
    <property type="match status" value="1"/>
</dbReference>
<sequence>MAVTDSMQKKILMGIIAVLVIIGGIYFVGNTNKGSQLSSDGSAEYKQGVALSNEGKFKEALEQYEKSAERGNMPAAYMAGMYLTHGRAGIEKDITKGLSYLKKVADAGGKNAAYALGKAYMDPLKGVKRDYATGIKYIKMSAEKGHGTAMYVLGIYYEIGKGVEKDKQQAIEWLDKAAKTSKVSSIRTKAAARADRLRSAQ</sequence>
<dbReference type="STRING" id="2754.EH55_05260"/>
<reference evidence="2 3" key="1">
    <citation type="submission" date="2014-04" db="EMBL/GenBank/DDBJ databases">
        <title>Draft Genome Sequence of Synergistes jonesii.</title>
        <authorList>
            <person name="Coil D.A."/>
            <person name="Eisen J.A."/>
            <person name="Holland-Moritz H.E."/>
        </authorList>
    </citation>
    <scope>NUCLEOTIDE SEQUENCE [LARGE SCALE GENOMIC DNA]</scope>
    <source>
        <strain evidence="2 3">78-1</strain>
    </source>
</reference>
<keyword evidence="1" id="KW-1133">Transmembrane helix</keyword>
<dbReference type="InterPro" id="IPR011990">
    <property type="entry name" value="TPR-like_helical_dom_sf"/>
</dbReference>
<dbReference type="eggNOG" id="COG0790">
    <property type="taxonomic scope" value="Bacteria"/>
</dbReference>
<proteinExistence type="predicted"/>
<keyword evidence="1" id="KW-0812">Transmembrane</keyword>
<dbReference type="EMBL" id="JMKI01000034">
    <property type="protein sequence ID" value="KEJ92145.1"/>
    <property type="molecule type" value="Genomic_DNA"/>
</dbReference>
<keyword evidence="1" id="KW-0472">Membrane</keyword>
<comment type="caution">
    <text evidence="2">The sequence shown here is derived from an EMBL/GenBank/DDBJ whole genome shotgun (WGS) entry which is preliminary data.</text>
</comment>
<keyword evidence="3" id="KW-1185">Reference proteome</keyword>
<gene>
    <name evidence="2" type="ORF">EH55_05260</name>
</gene>
<dbReference type="PANTHER" id="PTHR11102:SF160">
    <property type="entry name" value="ERAD-ASSOCIATED E3 UBIQUITIN-PROTEIN LIGASE COMPONENT HRD3"/>
    <property type="match status" value="1"/>
</dbReference>
<dbReference type="InterPro" id="IPR050767">
    <property type="entry name" value="Sel1_AlgK"/>
</dbReference>
<evidence type="ECO:0000313" key="2">
    <source>
        <dbReference type="EMBL" id="KEJ92145.1"/>
    </source>
</evidence>
<evidence type="ECO:0000256" key="1">
    <source>
        <dbReference type="SAM" id="Phobius"/>
    </source>
</evidence>
<name>A0A073IRG1_9BACT</name>
<dbReference type="Gene3D" id="1.25.40.10">
    <property type="entry name" value="Tetratricopeptide repeat domain"/>
    <property type="match status" value="1"/>
</dbReference>
<feature type="transmembrane region" description="Helical" evidence="1">
    <location>
        <begin position="12"/>
        <end position="29"/>
    </location>
</feature>
<dbReference type="AlphaFoldDB" id="A0A073IRG1"/>
<dbReference type="GeneID" id="90983697"/>
<accession>A0A073IRG1</accession>
<dbReference type="InterPro" id="IPR006597">
    <property type="entry name" value="Sel1-like"/>
</dbReference>
<evidence type="ECO:0008006" key="4">
    <source>
        <dbReference type="Google" id="ProtNLM"/>
    </source>
</evidence>
<organism evidence="2 3">
    <name type="scientific">Synergistes jonesii</name>
    <dbReference type="NCBI Taxonomy" id="2754"/>
    <lineage>
        <taxon>Bacteria</taxon>
        <taxon>Thermotogati</taxon>
        <taxon>Synergistota</taxon>
        <taxon>Synergistia</taxon>
        <taxon>Synergistales</taxon>
        <taxon>Synergistaceae</taxon>
        <taxon>Synergistes</taxon>
    </lineage>
</organism>
<evidence type="ECO:0000313" key="3">
    <source>
        <dbReference type="Proteomes" id="UP000027665"/>
    </source>
</evidence>
<protein>
    <recommendedName>
        <fullName evidence="4">Beta-lactamase</fullName>
    </recommendedName>
</protein>